<evidence type="ECO:0000256" key="2">
    <source>
        <dbReference type="SAM" id="SignalP"/>
    </source>
</evidence>
<feature type="chain" id="PRO_5040421750" evidence="2">
    <location>
        <begin position="23"/>
        <end position="220"/>
    </location>
</feature>
<evidence type="ECO:0000313" key="3">
    <source>
        <dbReference type="EMBL" id="CAG9760262.1"/>
    </source>
</evidence>
<keyword evidence="1" id="KW-0472">Membrane</keyword>
<feature type="transmembrane region" description="Helical" evidence="1">
    <location>
        <begin position="129"/>
        <end position="150"/>
    </location>
</feature>
<name>A0A9N9QDP9_9CUCU</name>
<keyword evidence="1" id="KW-1133">Transmembrane helix</keyword>
<feature type="transmembrane region" description="Helical" evidence="1">
    <location>
        <begin position="101"/>
        <end position="122"/>
    </location>
</feature>
<accession>A0A9N9QDP9</accession>
<gene>
    <name evidence="3" type="ORF">CEUTPL_LOCUS997</name>
</gene>
<evidence type="ECO:0000313" key="4">
    <source>
        <dbReference type="Proteomes" id="UP001152799"/>
    </source>
</evidence>
<feature type="signal peptide" evidence="2">
    <location>
        <begin position="1"/>
        <end position="22"/>
    </location>
</feature>
<dbReference type="EMBL" id="OU892277">
    <property type="protein sequence ID" value="CAG9760262.1"/>
    <property type="molecule type" value="Genomic_DNA"/>
</dbReference>
<evidence type="ECO:0000256" key="1">
    <source>
        <dbReference type="SAM" id="Phobius"/>
    </source>
</evidence>
<dbReference type="AlphaFoldDB" id="A0A9N9QDP9"/>
<keyword evidence="2" id="KW-0732">Signal</keyword>
<protein>
    <submittedName>
        <fullName evidence="3">Uncharacterized protein</fullName>
    </submittedName>
</protein>
<sequence length="220" mass="25123">MKQIQIALILGLFILWITKCRSSPSENSIISIEIPENGNATQNKEATVIDLEKINKMSVVEYVGRQIKSMWDYLILGNEDEPEKTDFIGRCLGMMKKMRQMMPFAMIAAGVVITKLGFLVLFSLKTLAMLGLLLLLNVGTVAAKVGAILASKKHDHAPQDLHLHVQPWKQGEHEHVLKGPPYGWDDRRDSNIESHDLYNLYEKLRFENNLKRYLNSQSYR</sequence>
<dbReference type="Proteomes" id="UP001152799">
    <property type="component" value="Chromosome 1"/>
</dbReference>
<keyword evidence="4" id="KW-1185">Reference proteome</keyword>
<keyword evidence="1" id="KW-0812">Transmembrane</keyword>
<dbReference type="OrthoDB" id="6611212at2759"/>
<reference evidence="3" key="1">
    <citation type="submission" date="2022-01" db="EMBL/GenBank/DDBJ databases">
        <authorList>
            <person name="King R."/>
        </authorList>
    </citation>
    <scope>NUCLEOTIDE SEQUENCE</scope>
</reference>
<organism evidence="3 4">
    <name type="scientific">Ceutorhynchus assimilis</name>
    <name type="common">cabbage seed weevil</name>
    <dbReference type="NCBI Taxonomy" id="467358"/>
    <lineage>
        <taxon>Eukaryota</taxon>
        <taxon>Metazoa</taxon>
        <taxon>Ecdysozoa</taxon>
        <taxon>Arthropoda</taxon>
        <taxon>Hexapoda</taxon>
        <taxon>Insecta</taxon>
        <taxon>Pterygota</taxon>
        <taxon>Neoptera</taxon>
        <taxon>Endopterygota</taxon>
        <taxon>Coleoptera</taxon>
        <taxon>Polyphaga</taxon>
        <taxon>Cucujiformia</taxon>
        <taxon>Curculionidae</taxon>
        <taxon>Ceutorhynchinae</taxon>
        <taxon>Ceutorhynchus</taxon>
    </lineage>
</organism>
<proteinExistence type="predicted"/>